<keyword evidence="9" id="KW-0833">Ubl conjugation pathway</keyword>
<comment type="similarity">
    <text evidence="1 9">Belongs to the VPS11 family.</text>
</comment>
<dbReference type="PROSITE" id="PS50089">
    <property type="entry name" value="ZF_RING_2"/>
    <property type="match status" value="1"/>
</dbReference>
<dbReference type="OrthoDB" id="26184at2759"/>
<evidence type="ECO:0000256" key="5">
    <source>
        <dbReference type="ARBA" id="ARBA00022833"/>
    </source>
</evidence>
<dbReference type="PANTHER" id="PTHR23323:SF24">
    <property type="entry name" value="VACUOLAR PROTEIN SORTING-ASSOCIATED PROTEIN 11 HOMOLOG"/>
    <property type="match status" value="1"/>
</dbReference>
<dbReference type="GO" id="GO:0007032">
    <property type="term" value="P:endosome organization"/>
    <property type="evidence" value="ECO:0007669"/>
    <property type="project" value="TreeGrafter"/>
</dbReference>
<dbReference type="Pfam" id="PF17122">
    <property type="entry name" value="zf-C3H2C3"/>
    <property type="match status" value="1"/>
</dbReference>
<gene>
    <name evidence="14" type="ORF">RSOLAG1IB_10767</name>
</gene>
<feature type="region of interest" description="Disordered" evidence="12">
    <location>
        <begin position="642"/>
        <end position="707"/>
    </location>
</feature>
<dbReference type="SUPFAM" id="SSF57850">
    <property type="entry name" value="RING/U-box"/>
    <property type="match status" value="1"/>
</dbReference>
<evidence type="ECO:0000256" key="4">
    <source>
        <dbReference type="ARBA" id="ARBA00022771"/>
    </source>
</evidence>
<dbReference type="GO" id="GO:0030897">
    <property type="term" value="C:HOPS complex"/>
    <property type="evidence" value="ECO:0007669"/>
    <property type="project" value="UniProtKB-UniRule"/>
</dbReference>
<dbReference type="InterPro" id="IPR001841">
    <property type="entry name" value="Znf_RING"/>
</dbReference>
<dbReference type="GO" id="GO:0007033">
    <property type="term" value="P:vacuole organization"/>
    <property type="evidence" value="ECO:0007669"/>
    <property type="project" value="TreeGrafter"/>
</dbReference>
<dbReference type="EC" id="2.3.2.27" evidence="9"/>
<evidence type="ECO:0000256" key="3">
    <source>
        <dbReference type="ARBA" id="ARBA00022723"/>
    </source>
</evidence>
<dbReference type="GO" id="GO:0008270">
    <property type="term" value="F:zinc ion binding"/>
    <property type="evidence" value="ECO:0007669"/>
    <property type="project" value="UniProtKB-KW"/>
</dbReference>
<dbReference type="PANTHER" id="PTHR23323">
    <property type="entry name" value="VACUOLAR PROTEIN SORTING-ASSOCIATED PROTEIN"/>
    <property type="match status" value="1"/>
</dbReference>
<keyword evidence="9" id="KW-0808">Transferase</keyword>
<keyword evidence="2 9" id="KW-0813">Transport</keyword>
<dbReference type="GO" id="GO:0048284">
    <property type="term" value="P:organelle fusion"/>
    <property type="evidence" value="ECO:0007669"/>
    <property type="project" value="TreeGrafter"/>
</dbReference>
<sequence length="1085" mass="119272">MATASSVPAPAHRTFEFFTNTQVKDAHDLASSPSVFKNVQEISLVESSSQGVILADIHGTISILDRSFEPIKSWVAYPNGRTTHAVERRGILVTVGEESSSRLPQLKVWDLEHADKKISNSTQPTLLRSAAIKTTQPHPVMCIALTSSLSHLALAMGDGTVLLYRHFDQSLFSGVGLPKPKPAMEGTGEPVTGLGFNDPNDTGEMFLFIVSTTHVYSLPVGPKAKAQSPTVVDEIGTDLGCAAMHPTTGQMVVAKKEALYMCGPSVRGRSYAYEGEKTAAYVHGHYVITVSPPITATADSSHPTVRNFAARLFGASVKPPGNTESSAIEDLENTGPDISRVAVLDPELAFVAWRGAVSGGVKAVFAAPVPNSTALAPHVLTTRGNLVRLTEVPIQTMIQTMERQGRFVMALGLAKNRGVDEIGVAEIHREYGDYLYSKGDGDGAMGQYIQTIGFVRPSYVIRKFLDAQRIMNLVTYLQVLHSRGLANADHTTLLLNTYTKLKDVDRLDQFIKSEVQRPSASAQAENASESASSLPFDLDTAIRVCRQAGYFEHAAYLAKKYTRHEEYLRIQVEDAENYKEALEYLRDMGEDATEGNMARYGRALLEHLPDETTSLLVELCSGALQPKPVSAIDTEFVDSPVSARLLEPPRSKEKLKEKGKEDPKRRGTLDDKPSLSSLSQTTSVVTSVVPTPARAPSPPPPTPPPSPRQFFAHFVAHSKQFVQFLERVAEKRWGQSVNSLGVVSINPPNRSLAELESEISEQAAVWNTLLELYLTSADEKTKAIGVLRSGGDTITGSHDPKLPFDNMHALILCSTFQFTDGLMLLWEQMGMYEDVLRFWMERALDPSIIPSPSNLDLELESKKSSQRVLIHLAQYGPAHPHLYELVLRFLTSTSELLHRHSADITKILDVIEREKIMPPLGVVQILARNGVASVGLVKAWLMTRINESRTEVESDRKLIESYRTETKAKLQEIAELSDPEHPRVFHVTRCATCGSALDLPTIHFMCKHSYHQKCLPDQDIECPICARHHSVIKEIRRTNERLADAHGVFTSSVAENGFEAVASAFGRGILSRRLDEDNSGISVVV</sequence>
<evidence type="ECO:0000259" key="13">
    <source>
        <dbReference type="PROSITE" id="PS50089"/>
    </source>
</evidence>
<evidence type="ECO:0000256" key="1">
    <source>
        <dbReference type="ARBA" id="ARBA00007070"/>
    </source>
</evidence>
<protein>
    <recommendedName>
        <fullName evidence="9">E3 ubiquitin-protein ligase PEP5</fullName>
        <ecNumber evidence="9">2.3.2.27</ecNumber>
    </recommendedName>
</protein>
<feature type="domain" description="RING-type" evidence="13">
    <location>
        <begin position="990"/>
        <end position="1025"/>
    </location>
</feature>
<keyword evidence="9" id="KW-0926">Vacuole</keyword>
<dbReference type="GO" id="GO:0030674">
    <property type="term" value="F:protein-macromolecule adaptor activity"/>
    <property type="evidence" value="ECO:0007669"/>
    <property type="project" value="TreeGrafter"/>
</dbReference>
<dbReference type="InterPro" id="IPR016528">
    <property type="entry name" value="VPS11"/>
</dbReference>
<dbReference type="GO" id="GO:0006904">
    <property type="term" value="P:vesicle docking involved in exocytosis"/>
    <property type="evidence" value="ECO:0007669"/>
    <property type="project" value="TreeGrafter"/>
</dbReference>
<dbReference type="Proteomes" id="UP000059188">
    <property type="component" value="Unassembled WGS sequence"/>
</dbReference>
<evidence type="ECO:0000256" key="10">
    <source>
        <dbReference type="PROSITE-ProRule" id="PRU00175"/>
    </source>
</evidence>
<dbReference type="Pfam" id="PF12451">
    <property type="entry name" value="VPS11_C"/>
    <property type="match status" value="1"/>
</dbReference>
<keyword evidence="15" id="KW-1185">Reference proteome</keyword>
<organism evidence="14 15">
    <name type="scientific">Thanatephorus cucumeris (strain AG1-IB / isolate 7/3/14)</name>
    <name type="common">Lettuce bottom rot fungus</name>
    <name type="synonym">Rhizoctonia solani</name>
    <dbReference type="NCBI Taxonomy" id="1108050"/>
    <lineage>
        <taxon>Eukaryota</taxon>
        <taxon>Fungi</taxon>
        <taxon>Dikarya</taxon>
        <taxon>Basidiomycota</taxon>
        <taxon>Agaricomycotina</taxon>
        <taxon>Agaricomycetes</taxon>
        <taxon>Cantharellales</taxon>
        <taxon>Ceratobasidiaceae</taxon>
        <taxon>Rhizoctonia</taxon>
        <taxon>Rhizoctonia solani AG-1</taxon>
    </lineage>
</organism>
<evidence type="ECO:0000256" key="9">
    <source>
        <dbReference type="PIRNR" id="PIRNR007860"/>
    </source>
</evidence>
<feature type="compositionally biased region" description="Basic and acidic residues" evidence="12">
    <location>
        <begin position="647"/>
        <end position="673"/>
    </location>
</feature>
<dbReference type="AlphaFoldDB" id="A0A0B7G2V8"/>
<dbReference type="InterPro" id="IPR000547">
    <property type="entry name" value="Clathrin_H-chain/VPS_repeat"/>
</dbReference>
<dbReference type="GO" id="GO:0006886">
    <property type="term" value="P:intracellular protein transport"/>
    <property type="evidence" value="ECO:0007669"/>
    <property type="project" value="UniProtKB-UniRule"/>
</dbReference>
<dbReference type="STRING" id="1108050.A0A0B7G2V8"/>
<dbReference type="GO" id="GO:0000329">
    <property type="term" value="C:fungal-type vacuole membrane"/>
    <property type="evidence" value="ECO:0007669"/>
    <property type="project" value="UniProtKB-UniRule"/>
</dbReference>
<dbReference type="InterPro" id="IPR057307">
    <property type="entry name" value="PEP5_VPS11_N"/>
</dbReference>
<evidence type="ECO:0000313" key="15">
    <source>
        <dbReference type="Proteomes" id="UP000059188"/>
    </source>
</evidence>
<dbReference type="Pfam" id="PF23341">
    <property type="entry name" value="PEP5_VPS11_N"/>
    <property type="match status" value="1"/>
</dbReference>
<dbReference type="SUPFAM" id="SSF50978">
    <property type="entry name" value="WD40 repeat-like"/>
    <property type="match status" value="1"/>
</dbReference>
<evidence type="ECO:0000256" key="8">
    <source>
        <dbReference type="ARBA" id="ARBA00029433"/>
    </source>
</evidence>
<reference evidence="14 15" key="1">
    <citation type="submission" date="2014-11" db="EMBL/GenBank/DDBJ databases">
        <authorList>
            <person name="Wibberg Daniel"/>
        </authorList>
    </citation>
    <scope>NUCLEOTIDE SEQUENCE [LARGE SCALE GENOMIC DNA]</scope>
    <source>
        <strain evidence="14">Rhizoctonia solani AG1-IB 7/3/14</strain>
    </source>
</reference>
<evidence type="ECO:0000256" key="7">
    <source>
        <dbReference type="ARBA" id="ARBA00023136"/>
    </source>
</evidence>
<dbReference type="GO" id="GO:0061630">
    <property type="term" value="F:ubiquitin protein ligase activity"/>
    <property type="evidence" value="ECO:0007669"/>
    <property type="project" value="UniProtKB-EC"/>
</dbReference>
<evidence type="ECO:0000313" key="14">
    <source>
        <dbReference type="EMBL" id="CEL63444.1"/>
    </source>
</evidence>
<keyword evidence="3" id="KW-0479">Metal-binding</keyword>
<keyword evidence="6 9" id="KW-0653">Protein transport</keyword>
<comment type="subunit">
    <text evidence="9">Component of the homotypic vacuole fusion and vacuole protein sorting (HOPS) complex. Component of the class C core vacuole/endosome tethering (CORVET) complex.</text>
</comment>
<dbReference type="GO" id="GO:0033263">
    <property type="term" value="C:CORVET complex"/>
    <property type="evidence" value="ECO:0007669"/>
    <property type="project" value="UniProtKB-UniRule"/>
</dbReference>
<evidence type="ECO:0000256" key="12">
    <source>
        <dbReference type="SAM" id="MobiDB-lite"/>
    </source>
</evidence>
<name>A0A0B7G2V8_THACB</name>
<dbReference type="CDD" id="cd16688">
    <property type="entry name" value="RING-H2_Vps11"/>
    <property type="match status" value="1"/>
</dbReference>
<evidence type="ECO:0000256" key="2">
    <source>
        <dbReference type="ARBA" id="ARBA00022448"/>
    </source>
</evidence>
<dbReference type="EMBL" id="LN679181">
    <property type="protein sequence ID" value="CEL63444.1"/>
    <property type="molecule type" value="Genomic_DNA"/>
</dbReference>
<evidence type="ECO:0000256" key="6">
    <source>
        <dbReference type="ARBA" id="ARBA00022927"/>
    </source>
</evidence>
<feature type="repeat" description="CHCR" evidence="11">
    <location>
        <begin position="448"/>
        <end position="613"/>
    </location>
</feature>
<dbReference type="Pfam" id="PF23356">
    <property type="entry name" value="TPR_PEP5_VPS11"/>
    <property type="match status" value="1"/>
</dbReference>
<dbReference type="PROSITE" id="PS50236">
    <property type="entry name" value="CHCR"/>
    <property type="match status" value="1"/>
</dbReference>
<keyword evidence="5" id="KW-0862">Zinc</keyword>
<dbReference type="InterPro" id="IPR024763">
    <property type="entry name" value="VPS11_C"/>
</dbReference>
<comment type="catalytic activity">
    <reaction evidence="9">
        <text>S-ubiquitinyl-[E2 ubiquitin-conjugating enzyme]-L-cysteine + [acceptor protein]-L-lysine = [E2 ubiquitin-conjugating enzyme]-L-cysteine + N(6)-ubiquitinyl-[acceptor protein]-L-lysine.</text>
        <dbReference type="EC" id="2.3.2.27"/>
    </reaction>
</comment>
<feature type="compositionally biased region" description="Pro residues" evidence="12">
    <location>
        <begin position="693"/>
        <end position="707"/>
    </location>
</feature>
<dbReference type="PIRSF" id="PIRSF007860">
    <property type="entry name" value="VPS11"/>
    <property type="match status" value="1"/>
</dbReference>
<dbReference type="InterPro" id="IPR036322">
    <property type="entry name" value="WD40_repeat_dom_sf"/>
</dbReference>
<keyword evidence="7 9" id="KW-0472">Membrane</keyword>
<proteinExistence type="inferred from homology"/>
<evidence type="ECO:0000256" key="11">
    <source>
        <dbReference type="PROSITE-ProRule" id="PRU01006"/>
    </source>
</evidence>
<accession>A0A0B7G2V8</accession>
<keyword evidence="4 10" id="KW-0863">Zinc-finger</keyword>
<dbReference type="InterPro" id="IPR057308">
    <property type="entry name" value="CHCR_PEP5_VPS11"/>
</dbReference>
<feature type="compositionally biased region" description="Low complexity" evidence="12">
    <location>
        <begin position="674"/>
        <end position="692"/>
    </location>
</feature>
<comment type="subcellular location">
    <subcellularLocation>
        <location evidence="8">Endomembrane system</location>
        <topology evidence="8">Peripheral membrane protein</topology>
        <orientation evidence="8">Cytoplasmic side</orientation>
    </subcellularLocation>
    <subcellularLocation>
        <location evidence="9">Vacuole membrane</location>
        <topology evidence="9">Peripheral membrane protein</topology>
        <orientation evidence="9">Cytoplasmic side</orientation>
    </subcellularLocation>
</comment>